<evidence type="ECO:0000313" key="1">
    <source>
        <dbReference type="EMBL" id="KAH7954117.1"/>
    </source>
</evidence>
<name>A0ACB8CY29_DERSI</name>
<evidence type="ECO:0000313" key="2">
    <source>
        <dbReference type="Proteomes" id="UP000821865"/>
    </source>
</evidence>
<protein>
    <submittedName>
        <fullName evidence="1">Uncharacterized protein</fullName>
    </submittedName>
</protein>
<comment type="caution">
    <text evidence="1">The sequence shown here is derived from an EMBL/GenBank/DDBJ whole genome shotgun (WGS) entry which is preliminary data.</text>
</comment>
<sequence length="505" mass="57171">MGKKKNEERFQPKTPGSGEKEGKPAKSQPGARETKERENESVTKLTLLKSPVDKKQTPVNTEELGDHSCYEDDWSSEDDIPESWEETEAAMHQTRRKASNEQTGKKHSESQQSKVKKASEEISIQQESRNGLQNKQEDEVNEQDIPTVETTNLGATLKKMSKIDRSFMKTLLTLAAGTEDKETLLDKLLTEFTKLKSLTLEATHEVARLQGVTASTQEKNAETPTYAAVVKGQNHSQEINNEIRDYFDQENKEKSIKSKLALIITSDQLDKEQMQSIMKRKVDPHELGVLEAEMRPARDGIVVMASSKKGLQRLEDFITNDAELASKLKTKHPKEKNLAIKVIGIDEELSNDEIGKKIIQQNNLPCSTKEVKVNKTWRGKYGKTAIISLSLQAFEALKGRTHLTIGWDRCPMYDNTFVPRCTFCAKYGHTQRWCQARVAKCTECGGGHHFKECRKNDYECCACTEEGLDPEQASHSMMSVNCPTFQKRKEQERDKIIRYLQLAGV</sequence>
<dbReference type="EMBL" id="CM023473">
    <property type="protein sequence ID" value="KAH7954117.1"/>
    <property type="molecule type" value="Genomic_DNA"/>
</dbReference>
<keyword evidence="2" id="KW-1185">Reference proteome</keyword>
<organism evidence="1 2">
    <name type="scientific">Dermacentor silvarum</name>
    <name type="common">Tick</name>
    <dbReference type="NCBI Taxonomy" id="543639"/>
    <lineage>
        <taxon>Eukaryota</taxon>
        <taxon>Metazoa</taxon>
        <taxon>Ecdysozoa</taxon>
        <taxon>Arthropoda</taxon>
        <taxon>Chelicerata</taxon>
        <taxon>Arachnida</taxon>
        <taxon>Acari</taxon>
        <taxon>Parasitiformes</taxon>
        <taxon>Ixodida</taxon>
        <taxon>Ixodoidea</taxon>
        <taxon>Ixodidae</taxon>
        <taxon>Rhipicephalinae</taxon>
        <taxon>Dermacentor</taxon>
    </lineage>
</organism>
<proteinExistence type="predicted"/>
<accession>A0ACB8CY29</accession>
<gene>
    <name evidence="1" type="ORF">HPB49_015636</name>
</gene>
<reference evidence="1" key="1">
    <citation type="submission" date="2020-05" db="EMBL/GenBank/DDBJ databases">
        <title>Large-scale comparative analyses of tick genomes elucidate their genetic diversity and vector capacities.</title>
        <authorList>
            <person name="Jia N."/>
            <person name="Wang J."/>
            <person name="Shi W."/>
            <person name="Du L."/>
            <person name="Sun Y."/>
            <person name="Zhan W."/>
            <person name="Jiang J."/>
            <person name="Wang Q."/>
            <person name="Zhang B."/>
            <person name="Ji P."/>
            <person name="Sakyi L.B."/>
            <person name="Cui X."/>
            <person name="Yuan T."/>
            <person name="Jiang B."/>
            <person name="Yang W."/>
            <person name="Lam T.T.-Y."/>
            <person name="Chang Q."/>
            <person name="Ding S."/>
            <person name="Wang X."/>
            <person name="Zhu J."/>
            <person name="Ruan X."/>
            <person name="Zhao L."/>
            <person name="Wei J."/>
            <person name="Que T."/>
            <person name="Du C."/>
            <person name="Cheng J."/>
            <person name="Dai P."/>
            <person name="Han X."/>
            <person name="Huang E."/>
            <person name="Gao Y."/>
            <person name="Liu J."/>
            <person name="Shao H."/>
            <person name="Ye R."/>
            <person name="Li L."/>
            <person name="Wei W."/>
            <person name="Wang X."/>
            <person name="Wang C."/>
            <person name="Yang T."/>
            <person name="Huo Q."/>
            <person name="Li W."/>
            <person name="Guo W."/>
            <person name="Chen H."/>
            <person name="Zhou L."/>
            <person name="Ni X."/>
            <person name="Tian J."/>
            <person name="Zhou Y."/>
            <person name="Sheng Y."/>
            <person name="Liu T."/>
            <person name="Pan Y."/>
            <person name="Xia L."/>
            <person name="Li J."/>
            <person name="Zhao F."/>
            <person name="Cao W."/>
        </authorList>
    </citation>
    <scope>NUCLEOTIDE SEQUENCE</scope>
    <source>
        <strain evidence="1">Dsil-2018</strain>
    </source>
</reference>
<dbReference type="Proteomes" id="UP000821865">
    <property type="component" value="Chromosome 4"/>
</dbReference>